<feature type="transmembrane region" description="Helical" evidence="7">
    <location>
        <begin position="151"/>
        <end position="172"/>
    </location>
</feature>
<evidence type="ECO:0000313" key="9">
    <source>
        <dbReference type="EMBL" id="TLS52409.1"/>
    </source>
</evidence>
<proteinExistence type="inferred from homology"/>
<dbReference type="GO" id="GO:0055085">
    <property type="term" value="P:transmembrane transport"/>
    <property type="evidence" value="ECO:0007669"/>
    <property type="project" value="InterPro"/>
</dbReference>
<dbReference type="Proteomes" id="UP000309676">
    <property type="component" value="Unassembled WGS sequence"/>
</dbReference>
<dbReference type="Gene3D" id="1.10.3720.10">
    <property type="entry name" value="MetI-like"/>
    <property type="match status" value="1"/>
</dbReference>
<dbReference type="CDD" id="cd06261">
    <property type="entry name" value="TM_PBP2"/>
    <property type="match status" value="1"/>
</dbReference>
<dbReference type="SUPFAM" id="SSF161098">
    <property type="entry name" value="MetI-like"/>
    <property type="match status" value="1"/>
</dbReference>
<evidence type="ECO:0000256" key="2">
    <source>
        <dbReference type="ARBA" id="ARBA00022448"/>
    </source>
</evidence>
<dbReference type="PROSITE" id="PS50928">
    <property type="entry name" value="ABC_TM1"/>
    <property type="match status" value="1"/>
</dbReference>
<dbReference type="PANTHER" id="PTHR43744">
    <property type="entry name" value="ABC TRANSPORTER PERMEASE PROTEIN MG189-RELATED-RELATED"/>
    <property type="match status" value="1"/>
</dbReference>
<feature type="transmembrane region" description="Helical" evidence="7">
    <location>
        <begin position="73"/>
        <end position="94"/>
    </location>
</feature>
<dbReference type="InterPro" id="IPR035906">
    <property type="entry name" value="MetI-like_sf"/>
</dbReference>
<feature type="domain" description="ABC transmembrane type-1" evidence="8">
    <location>
        <begin position="69"/>
        <end position="272"/>
    </location>
</feature>
<reference evidence="9 10" key="1">
    <citation type="submission" date="2019-05" db="EMBL/GenBank/DDBJ databases">
        <authorList>
            <person name="Narsing Rao M.P."/>
            <person name="Li W.J."/>
        </authorList>
    </citation>
    <scope>NUCLEOTIDE SEQUENCE [LARGE SCALE GENOMIC DNA]</scope>
    <source>
        <strain evidence="9 10">SYSU_K30003</strain>
    </source>
</reference>
<dbReference type="AlphaFoldDB" id="A0A5R9GBD9"/>
<feature type="transmembrane region" description="Helical" evidence="7">
    <location>
        <begin position="12"/>
        <end position="33"/>
    </location>
</feature>
<dbReference type="OrthoDB" id="9771544at2"/>
<comment type="similarity">
    <text evidence="7">Belongs to the binding-protein-dependent transport system permease family.</text>
</comment>
<dbReference type="EMBL" id="VCIW01000005">
    <property type="protein sequence ID" value="TLS52409.1"/>
    <property type="molecule type" value="Genomic_DNA"/>
</dbReference>
<feature type="transmembrane region" description="Helical" evidence="7">
    <location>
        <begin position="193"/>
        <end position="212"/>
    </location>
</feature>
<evidence type="ECO:0000313" key="10">
    <source>
        <dbReference type="Proteomes" id="UP000309676"/>
    </source>
</evidence>
<accession>A0A5R9GBD9</accession>
<gene>
    <name evidence="9" type="ORF">FE782_10600</name>
</gene>
<evidence type="ECO:0000259" key="8">
    <source>
        <dbReference type="PROSITE" id="PS50928"/>
    </source>
</evidence>
<evidence type="ECO:0000256" key="6">
    <source>
        <dbReference type="ARBA" id="ARBA00023136"/>
    </source>
</evidence>
<organism evidence="9 10">
    <name type="scientific">Paenibacillus antri</name>
    <dbReference type="NCBI Taxonomy" id="2582848"/>
    <lineage>
        <taxon>Bacteria</taxon>
        <taxon>Bacillati</taxon>
        <taxon>Bacillota</taxon>
        <taxon>Bacilli</taxon>
        <taxon>Bacillales</taxon>
        <taxon>Paenibacillaceae</taxon>
        <taxon>Paenibacillus</taxon>
    </lineage>
</organism>
<sequence length="287" mass="32134">MPKKPFIIPVSLAMLGLSVAMLLPFFLMILTSLKTMDEIFAPRFVWVPERLDWANYAEALQRGDWGTYVSNTLYVTIVTILVSLLINSFAGYAFAKLNFKGRDILFLLSLIGLMIPPQVTMIPVFLVLKHIPLAGGNDLWGQGGLGWIDSYNGLIAPYVAGSFGVFLFRQFFLQIPQELDDAAKLDGMGRVRAFFHLYVPLSKPVFATLVALKATASWNEYTWPLVITNSDEMKTVQLALSMFRDENQVQWDLLMASTTMLVIPLLILFAFTQKYFIEGIVASGVKG</sequence>
<protein>
    <submittedName>
        <fullName evidence="9">Carbohydrate ABC transporter permease</fullName>
    </submittedName>
</protein>
<keyword evidence="4 7" id="KW-0812">Transmembrane</keyword>
<keyword evidence="10" id="KW-1185">Reference proteome</keyword>
<feature type="transmembrane region" description="Helical" evidence="7">
    <location>
        <begin position="106"/>
        <end position="131"/>
    </location>
</feature>
<evidence type="ECO:0000256" key="5">
    <source>
        <dbReference type="ARBA" id="ARBA00022989"/>
    </source>
</evidence>
<dbReference type="Pfam" id="PF00528">
    <property type="entry name" value="BPD_transp_1"/>
    <property type="match status" value="1"/>
</dbReference>
<evidence type="ECO:0000256" key="4">
    <source>
        <dbReference type="ARBA" id="ARBA00022692"/>
    </source>
</evidence>
<name>A0A5R9GBD9_9BACL</name>
<keyword evidence="3" id="KW-1003">Cell membrane</keyword>
<comment type="caution">
    <text evidence="9">The sequence shown here is derived from an EMBL/GenBank/DDBJ whole genome shotgun (WGS) entry which is preliminary data.</text>
</comment>
<keyword evidence="5 7" id="KW-1133">Transmembrane helix</keyword>
<dbReference type="RefSeq" id="WP_138194065.1">
    <property type="nucleotide sequence ID" value="NZ_VCIW01000005.1"/>
</dbReference>
<dbReference type="PANTHER" id="PTHR43744:SF12">
    <property type="entry name" value="ABC TRANSPORTER PERMEASE PROTEIN MG189-RELATED"/>
    <property type="match status" value="1"/>
</dbReference>
<dbReference type="InterPro" id="IPR000515">
    <property type="entry name" value="MetI-like"/>
</dbReference>
<evidence type="ECO:0000256" key="1">
    <source>
        <dbReference type="ARBA" id="ARBA00004651"/>
    </source>
</evidence>
<keyword evidence="6 7" id="KW-0472">Membrane</keyword>
<evidence type="ECO:0000256" key="3">
    <source>
        <dbReference type="ARBA" id="ARBA00022475"/>
    </source>
</evidence>
<feature type="transmembrane region" description="Helical" evidence="7">
    <location>
        <begin position="253"/>
        <end position="271"/>
    </location>
</feature>
<dbReference type="GO" id="GO:0005886">
    <property type="term" value="C:plasma membrane"/>
    <property type="evidence" value="ECO:0007669"/>
    <property type="project" value="UniProtKB-SubCell"/>
</dbReference>
<keyword evidence="2 7" id="KW-0813">Transport</keyword>
<comment type="subcellular location">
    <subcellularLocation>
        <location evidence="1 7">Cell membrane</location>
        <topology evidence="1 7">Multi-pass membrane protein</topology>
    </subcellularLocation>
</comment>
<evidence type="ECO:0000256" key="7">
    <source>
        <dbReference type="RuleBase" id="RU363032"/>
    </source>
</evidence>